<evidence type="ECO:0000313" key="2">
    <source>
        <dbReference type="EMBL" id="KAK9761744.1"/>
    </source>
</evidence>
<dbReference type="Proteomes" id="UP001479436">
    <property type="component" value="Unassembled WGS sequence"/>
</dbReference>
<sequence>MNRFSQAEGEYLYSTSKCVPPASNTTDFFTRPPKQIHSSAWIFPYAMPPRSTADPLRNLDIFDKNPAKHSLRRPGFESKIEQQQQQPLPSSNRSSEGLFNPLTLKTPKSIPSSKFDVRVPIREDPAITSSYD</sequence>
<feature type="compositionally biased region" description="Polar residues" evidence="1">
    <location>
        <begin position="81"/>
        <end position="97"/>
    </location>
</feature>
<accession>A0ABR2WJV9</accession>
<feature type="compositionally biased region" description="Basic and acidic residues" evidence="1">
    <location>
        <begin position="115"/>
        <end position="125"/>
    </location>
</feature>
<proteinExistence type="predicted"/>
<organism evidence="2 3">
    <name type="scientific">Basidiobolus ranarum</name>
    <dbReference type="NCBI Taxonomy" id="34480"/>
    <lineage>
        <taxon>Eukaryota</taxon>
        <taxon>Fungi</taxon>
        <taxon>Fungi incertae sedis</taxon>
        <taxon>Zoopagomycota</taxon>
        <taxon>Entomophthoromycotina</taxon>
        <taxon>Basidiobolomycetes</taxon>
        <taxon>Basidiobolales</taxon>
        <taxon>Basidiobolaceae</taxon>
        <taxon>Basidiobolus</taxon>
    </lineage>
</organism>
<gene>
    <name evidence="2" type="ORF">K7432_013127</name>
</gene>
<keyword evidence="3" id="KW-1185">Reference proteome</keyword>
<feature type="region of interest" description="Disordered" evidence="1">
    <location>
        <begin position="54"/>
        <end position="132"/>
    </location>
</feature>
<protein>
    <submittedName>
        <fullName evidence="2">Uncharacterized protein</fullName>
    </submittedName>
</protein>
<reference evidence="2 3" key="1">
    <citation type="submission" date="2023-04" db="EMBL/GenBank/DDBJ databases">
        <title>Genome of Basidiobolus ranarum AG-B5.</title>
        <authorList>
            <person name="Stajich J.E."/>
            <person name="Carter-House D."/>
            <person name="Gryganskyi A."/>
        </authorList>
    </citation>
    <scope>NUCLEOTIDE SEQUENCE [LARGE SCALE GENOMIC DNA]</scope>
    <source>
        <strain evidence="2 3">AG-B5</strain>
    </source>
</reference>
<evidence type="ECO:0000256" key="1">
    <source>
        <dbReference type="SAM" id="MobiDB-lite"/>
    </source>
</evidence>
<evidence type="ECO:0000313" key="3">
    <source>
        <dbReference type="Proteomes" id="UP001479436"/>
    </source>
</evidence>
<comment type="caution">
    <text evidence="2">The sequence shown here is derived from an EMBL/GenBank/DDBJ whole genome shotgun (WGS) entry which is preliminary data.</text>
</comment>
<name>A0ABR2WJV9_9FUNG</name>
<dbReference type="EMBL" id="JASJQH010001241">
    <property type="protein sequence ID" value="KAK9761744.1"/>
    <property type="molecule type" value="Genomic_DNA"/>
</dbReference>